<dbReference type="Proteomes" id="UP000827284">
    <property type="component" value="Unassembled WGS sequence"/>
</dbReference>
<feature type="region of interest" description="Disordered" evidence="1">
    <location>
        <begin position="332"/>
        <end position="353"/>
    </location>
</feature>
<feature type="compositionally biased region" description="Polar residues" evidence="1">
    <location>
        <begin position="332"/>
        <end position="352"/>
    </location>
</feature>
<dbReference type="SUPFAM" id="SSF81383">
    <property type="entry name" value="F-box domain"/>
    <property type="match status" value="1"/>
</dbReference>
<dbReference type="PROSITE" id="PS50181">
    <property type="entry name" value="FBOX"/>
    <property type="match status" value="1"/>
</dbReference>
<organism evidence="3 4">
    <name type="scientific">Entomortierella parvispora</name>
    <dbReference type="NCBI Taxonomy" id="205924"/>
    <lineage>
        <taxon>Eukaryota</taxon>
        <taxon>Fungi</taxon>
        <taxon>Fungi incertae sedis</taxon>
        <taxon>Mucoromycota</taxon>
        <taxon>Mortierellomycotina</taxon>
        <taxon>Mortierellomycetes</taxon>
        <taxon>Mortierellales</taxon>
        <taxon>Mortierellaceae</taxon>
        <taxon>Entomortierella</taxon>
    </lineage>
</organism>
<accession>A0A9P3HFS3</accession>
<feature type="region of interest" description="Disordered" evidence="1">
    <location>
        <begin position="478"/>
        <end position="510"/>
    </location>
</feature>
<proteinExistence type="predicted"/>
<reference evidence="3" key="1">
    <citation type="submission" date="2021-11" db="EMBL/GenBank/DDBJ databases">
        <authorList>
            <person name="Herlambang A."/>
            <person name="Guo Y."/>
            <person name="Takashima Y."/>
            <person name="Nishizawa T."/>
        </authorList>
    </citation>
    <scope>NUCLEOTIDE SEQUENCE</scope>
    <source>
        <strain evidence="3">E1425</strain>
    </source>
</reference>
<dbReference type="InterPro" id="IPR001810">
    <property type="entry name" value="F-box_dom"/>
</dbReference>
<keyword evidence="4" id="KW-1185">Reference proteome</keyword>
<feature type="compositionally biased region" description="Low complexity" evidence="1">
    <location>
        <begin position="186"/>
        <end position="210"/>
    </location>
</feature>
<reference evidence="3" key="2">
    <citation type="journal article" date="2022" name="Microbiol. Resour. Announc.">
        <title>Whole-Genome Sequence of Entomortierella parvispora E1425, a Mucoromycotan Fungus Associated with Burkholderiaceae-Related Endosymbiotic Bacteria.</title>
        <authorList>
            <person name="Herlambang A."/>
            <person name="Guo Y."/>
            <person name="Takashima Y."/>
            <person name="Narisawa K."/>
            <person name="Ohta H."/>
            <person name="Nishizawa T."/>
        </authorList>
    </citation>
    <scope>NUCLEOTIDE SEQUENCE</scope>
    <source>
        <strain evidence="3">E1425</strain>
    </source>
</reference>
<comment type="caution">
    <text evidence="3">The sequence shown here is derived from an EMBL/GenBank/DDBJ whole genome shotgun (WGS) entry which is preliminary data.</text>
</comment>
<feature type="compositionally biased region" description="Polar residues" evidence="1">
    <location>
        <begin position="135"/>
        <end position="150"/>
    </location>
</feature>
<evidence type="ECO:0000313" key="4">
    <source>
        <dbReference type="Proteomes" id="UP000827284"/>
    </source>
</evidence>
<feature type="domain" description="F-box" evidence="2">
    <location>
        <begin position="36"/>
        <end position="81"/>
    </location>
</feature>
<feature type="region of interest" description="Disordered" evidence="1">
    <location>
        <begin position="109"/>
        <end position="155"/>
    </location>
</feature>
<evidence type="ECO:0000313" key="3">
    <source>
        <dbReference type="EMBL" id="GJJ75756.1"/>
    </source>
</evidence>
<protein>
    <recommendedName>
        <fullName evidence="2">F-box domain-containing protein</fullName>
    </recommendedName>
</protein>
<dbReference type="InterPro" id="IPR036047">
    <property type="entry name" value="F-box-like_dom_sf"/>
</dbReference>
<feature type="region of interest" description="Disordered" evidence="1">
    <location>
        <begin position="365"/>
        <end position="400"/>
    </location>
</feature>
<evidence type="ECO:0000256" key="1">
    <source>
        <dbReference type="SAM" id="MobiDB-lite"/>
    </source>
</evidence>
<gene>
    <name evidence="3" type="ORF">EMPS_08114</name>
</gene>
<name>A0A9P3HFS3_9FUNG</name>
<feature type="region of interest" description="Disordered" evidence="1">
    <location>
        <begin position="186"/>
        <end position="222"/>
    </location>
</feature>
<sequence length="640" mass="70531">MDSLPKDLSEALECVEQMSISGKHPHNSIFASSATADRPFPLPVEIMLNVFDNLTVPELIPSQSVSRQFRIMSRTVLLDKLGGRFLQSLQQQWDCVECKALQEKRMQTRQWVHSPPRSASVGGGDMHGLPPLPNHHQSTNTAMMNQSQHQASHHLYQHQSMEDLGQHYQTDLHIFHQNHSYNIPSAAPLSSLSSSMIPSPEPQQSHQHPSLYHGQPRSHHHDPGFVAPGTVALFLFPHHDHTPTGWQDRQSVHFQCSGIDREREQLIFTPVIRENDSLKFNTNSWNLPSAPAAVTLPPLPTRSINPFSAVAAAAASAASGSETGLHLFEYTTGRSTSGGVEQTDNSDSTRGTSSYSFANQFSSSFGSSAHSRSPSVESTSSSSSTNISSPPLSSSNSSCSSSLFNNPNWSTVNGHGGDHYSVIGIRHGDWPEDRPTAGRWWGGGLNTNMTQESMIFLPWAAGPGGQGSVAHHRQWLLQQQQQEQGQRRTRGSKSGEDMEDVSPNNKDDHDCCSSKVHIHRMFQMTTRAHNPPAHHHRFLCLHHDQLMTDMAAYSSASAAASSAMAANAEQYNVKNESRGRPLAPLMSRAGSKYLSIDYGAKVMESKRCLFCLSSPCKANLEIQIKFDEVRVSLDWILSGF</sequence>
<dbReference type="AlphaFoldDB" id="A0A9P3HFS3"/>
<evidence type="ECO:0000259" key="2">
    <source>
        <dbReference type="PROSITE" id="PS50181"/>
    </source>
</evidence>
<dbReference type="EMBL" id="BQFW01000011">
    <property type="protein sequence ID" value="GJJ75756.1"/>
    <property type="molecule type" value="Genomic_DNA"/>
</dbReference>
<dbReference type="OrthoDB" id="2440678at2759"/>